<dbReference type="KEGG" id="mmaz:MmTuc01_3040"/>
<reference evidence="1 2" key="1">
    <citation type="journal article" date="2013" name="Genome Announc.">
        <title>Complete Genome of a Methanosarcina mazei Strain Isolated from Sediment Samples from an Amazonian Flooded Area.</title>
        <authorList>
            <person name="Assis das Gracas D."/>
            <person name="Thiago Juca Ramos R."/>
            <person name="Vieira Araujo A.C."/>
            <person name="Zahlouth R."/>
            <person name="Ribeiro Carneiro A."/>
            <person name="Souza Lopes T."/>
            <person name="Azevedo Barauna R."/>
            <person name="Azevedo V."/>
            <person name="Cruz Schneider M.P."/>
            <person name="Pellizari V.H."/>
            <person name="Silva A."/>
        </authorList>
    </citation>
    <scope>NUCLEOTIDE SEQUENCE [LARGE SCALE GENOMIC DNA]</scope>
    <source>
        <strain evidence="1 2">Tuc01</strain>
    </source>
</reference>
<dbReference type="Proteomes" id="UP000011718">
    <property type="component" value="Chromosome"/>
</dbReference>
<evidence type="ECO:0000313" key="2">
    <source>
        <dbReference type="Proteomes" id="UP000011718"/>
    </source>
</evidence>
<protein>
    <submittedName>
        <fullName evidence="1">Uncharacterized protein</fullName>
    </submittedName>
</protein>
<organism evidence="1 2">
    <name type="scientific">Methanosarcina mazei Tuc01</name>
    <dbReference type="NCBI Taxonomy" id="1236903"/>
    <lineage>
        <taxon>Archaea</taxon>
        <taxon>Methanobacteriati</taxon>
        <taxon>Methanobacteriota</taxon>
        <taxon>Stenosarchaea group</taxon>
        <taxon>Methanomicrobia</taxon>
        <taxon>Methanosarcinales</taxon>
        <taxon>Methanosarcinaceae</taxon>
        <taxon>Methanosarcina</taxon>
    </lineage>
</organism>
<dbReference type="BioCyc" id="MMAZ1236903:G139K-2896-MONOMER"/>
<evidence type="ECO:0000313" key="1">
    <source>
        <dbReference type="EMBL" id="AGF98309.1"/>
    </source>
</evidence>
<sequence length="101" mass="11612">MELLCGIFFFRQSFLSETIFPVKNLNSFKISCIPCHYLSVLPGTGVLNNLLPSVNTAEGRLYSSWNIKTVYMKKIRDESLFGQEFIFVFISCNTGRFLRRG</sequence>
<name>M1QMP7_METMZ</name>
<gene>
    <name evidence="1" type="ORF">MmTuc01_3040</name>
</gene>
<accession>M1QMP7</accession>
<dbReference type="AlphaFoldDB" id="M1QMP7"/>
<proteinExistence type="predicted"/>
<dbReference type="EMBL" id="CP004144">
    <property type="protein sequence ID" value="AGF98309.1"/>
    <property type="molecule type" value="Genomic_DNA"/>
</dbReference>
<dbReference type="HOGENOM" id="CLU_179757_0_0_2"/>